<dbReference type="InterPro" id="IPR025334">
    <property type="entry name" value="DUF4240"/>
</dbReference>
<dbReference type="RefSeq" id="WP_203897219.1">
    <property type="nucleotide sequence ID" value="NZ_BOPF01000002.1"/>
</dbReference>
<proteinExistence type="predicted"/>
<dbReference type="Proteomes" id="UP000619260">
    <property type="component" value="Unassembled WGS sequence"/>
</dbReference>
<sequence length="203" mass="22669">MNTERCWEIVEAAREDVKPLWDERTGDDDTLDIVLSEALVARLGRLSPAEIVAFECRFAALCDRIAGRDGIHMAAHLIMRFVGDDGFSDFFAGLVGLGRHWYERVLENPDNLAEHPAVRRVAAGTLGEYVLLMEGVQFAASTAYEQLTGEDDAFHEHVERVARALADDLGPAPEPLPRPLRMPRLEAMFPANLAVLHEVYDEE</sequence>
<comment type="caution">
    <text evidence="2">The sequence shown here is derived from an EMBL/GenBank/DDBJ whole genome shotgun (WGS) entry which is preliminary data.</text>
</comment>
<evidence type="ECO:0000259" key="1">
    <source>
        <dbReference type="Pfam" id="PF14024"/>
    </source>
</evidence>
<organism evidence="2 3">
    <name type="scientific">Virgisporangium aliadipatigenens</name>
    <dbReference type="NCBI Taxonomy" id="741659"/>
    <lineage>
        <taxon>Bacteria</taxon>
        <taxon>Bacillati</taxon>
        <taxon>Actinomycetota</taxon>
        <taxon>Actinomycetes</taxon>
        <taxon>Micromonosporales</taxon>
        <taxon>Micromonosporaceae</taxon>
        <taxon>Virgisporangium</taxon>
    </lineage>
</organism>
<feature type="domain" description="DUF4240" evidence="1">
    <location>
        <begin position="1"/>
        <end position="146"/>
    </location>
</feature>
<keyword evidence="3" id="KW-1185">Reference proteome</keyword>
<dbReference type="Pfam" id="PF14024">
    <property type="entry name" value="DUF4240"/>
    <property type="match status" value="1"/>
</dbReference>
<reference evidence="2" key="1">
    <citation type="submission" date="2021-01" db="EMBL/GenBank/DDBJ databases">
        <title>Whole genome shotgun sequence of Virgisporangium aliadipatigenens NBRC 105644.</title>
        <authorList>
            <person name="Komaki H."/>
            <person name="Tamura T."/>
        </authorList>
    </citation>
    <scope>NUCLEOTIDE SEQUENCE</scope>
    <source>
        <strain evidence="2">NBRC 105644</strain>
    </source>
</reference>
<name>A0A8J3YEH8_9ACTN</name>
<accession>A0A8J3YEH8</accession>
<evidence type="ECO:0000313" key="3">
    <source>
        <dbReference type="Proteomes" id="UP000619260"/>
    </source>
</evidence>
<evidence type="ECO:0000313" key="2">
    <source>
        <dbReference type="EMBL" id="GIJ43664.1"/>
    </source>
</evidence>
<dbReference type="AlphaFoldDB" id="A0A8J3YEH8"/>
<protein>
    <recommendedName>
        <fullName evidence="1">DUF4240 domain-containing protein</fullName>
    </recommendedName>
</protein>
<gene>
    <name evidence="2" type="ORF">Val02_05500</name>
</gene>
<dbReference type="EMBL" id="BOPF01000002">
    <property type="protein sequence ID" value="GIJ43664.1"/>
    <property type="molecule type" value="Genomic_DNA"/>
</dbReference>